<accession>E6PIB9</accession>
<proteinExistence type="predicted"/>
<organism evidence="1">
    <name type="scientific">mine drainage metagenome</name>
    <dbReference type="NCBI Taxonomy" id="410659"/>
    <lineage>
        <taxon>unclassified sequences</taxon>
        <taxon>metagenomes</taxon>
        <taxon>ecological metagenomes</taxon>
    </lineage>
</organism>
<name>E6PIB9_9ZZZZ</name>
<dbReference type="AlphaFoldDB" id="E6PIB9"/>
<dbReference type="EMBL" id="CABL01000019">
    <property type="protein sequence ID" value="CBH76209.1"/>
    <property type="molecule type" value="Genomic_DNA"/>
</dbReference>
<protein>
    <submittedName>
        <fullName evidence="1">Uncharacterized protein</fullName>
    </submittedName>
</protein>
<sequence length="168" mass="18205">MQPNPYRSAWAAWLPDALPLLAQNPPDYSAALRTFPKPERAGAAAALPNEPLRLAVLTSSGAYWSRRQAAFAASSLIGDSTHRVMPIDLPPEEIAFAQEHFDHTAALADPETIVPRATLREAGVQLTDHLISWTGYCLDWPAFIEQTIPQMIAQARADGANAALVVPV</sequence>
<gene>
    <name evidence="1" type="ORF">CARN1_0689</name>
</gene>
<reference evidence="1" key="1">
    <citation type="submission" date="2009-10" db="EMBL/GenBank/DDBJ databases">
        <title>Diversity of trophic interactions inside an arsenic-rich microbial ecosystem.</title>
        <authorList>
            <person name="Bertin P.N."/>
            <person name="Heinrich-Salmeron A."/>
            <person name="Pelletier E."/>
            <person name="Goulhen-Chollet F."/>
            <person name="Arsene-Ploetze F."/>
            <person name="Gallien S."/>
            <person name="Calteau A."/>
            <person name="Vallenet D."/>
            <person name="Casiot C."/>
            <person name="Chane-Woon-Ming B."/>
            <person name="Giloteaux L."/>
            <person name="Barakat M."/>
            <person name="Bonnefoy V."/>
            <person name="Bruneel O."/>
            <person name="Chandler M."/>
            <person name="Cleiss J."/>
            <person name="Duran R."/>
            <person name="Elbaz-Poulichet F."/>
            <person name="Fonknechten N."/>
            <person name="Lauga B."/>
            <person name="Mornico D."/>
            <person name="Ortet P."/>
            <person name="Schaeffer C."/>
            <person name="Siguier P."/>
            <person name="Alexander Thil Smith A."/>
            <person name="Van Dorsselaer A."/>
            <person name="Weissenbach J."/>
            <person name="Medigue C."/>
            <person name="Le Paslier D."/>
        </authorList>
    </citation>
    <scope>NUCLEOTIDE SEQUENCE</scope>
</reference>
<evidence type="ECO:0000313" key="1">
    <source>
        <dbReference type="EMBL" id="CBH76209.1"/>
    </source>
</evidence>
<comment type="caution">
    <text evidence="1">The sequence shown here is derived from an EMBL/GenBank/DDBJ whole genome shotgun (WGS) entry which is preliminary data.</text>
</comment>